<dbReference type="Pfam" id="PF02635">
    <property type="entry name" value="DsrE"/>
    <property type="match status" value="1"/>
</dbReference>
<dbReference type="Proteomes" id="UP000242592">
    <property type="component" value="Unassembled WGS sequence"/>
</dbReference>
<name>A0A1M5TZK6_9BACT</name>
<accession>A0A1M5TZK6</accession>
<dbReference type="InterPro" id="IPR027396">
    <property type="entry name" value="DsrEFH-like"/>
</dbReference>
<dbReference type="Gene3D" id="3.40.1260.10">
    <property type="entry name" value="DsrEFH-like"/>
    <property type="match status" value="1"/>
</dbReference>
<protein>
    <submittedName>
        <fullName evidence="1">Uncharacterized protein</fullName>
    </submittedName>
</protein>
<evidence type="ECO:0000313" key="1">
    <source>
        <dbReference type="EMBL" id="SHH56124.1"/>
    </source>
</evidence>
<dbReference type="STRING" id="1123380.SAMN02745199_1546"/>
<organism evidence="1 2">
    <name type="scientific">Thermosipho atlanticus DSM 15807</name>
    <dbReference type="NCBI Taxonomy" id="1123380"/>
    <lineage>
        <taxon>Bacteria</taxon>
        <taxon>Thermotogati</taxon>
        <taxon>Thermotogota</taxon>
        <taxon>Thermotogae</taxon>
        <taxon>Thermotogales</taxon>
        <taxon>Fervidobacteriaceae</taxon>
        <taxon>Thermosipho</taxon>
    </lineage>
</organism>
<sequence length="123" mass="14262">MMTKILVVKGNNLMEKLVIIWTTNDKQTFNEVIFPYLYHSNEQNWWSDLTLIIWGASEELVAKTPQIKEKIKILKDRGIKILACKWCADNHSITEKLSDIADVVYVGKPITDFLKGNYKVLTF</sequence>
<keyword evidence="2" id="KW-1185">Reference proteome</keyword>
<evidence type="ECO:0000313" key="2">
    <source>
        <dbReference type="Proteomes" id="UP000242592"/>
    </source>
</evidence>
<proteinExistence type="predicted"/>
<dbReference type="EMBL" id="FQXN01000007">
    <property type="protein sequence ID" value="SHH56124.1"/>
    <property type="molecule type" value="Genomic_DNA"/>
</dbReference>
<gene>
    <name evidence="1" type="ORF">SAMN02745199_1546</name>
</gene>
<dbReference type="AlphaFoldDB" id="A0A1M5TZK6"/>
<reference evidence="2" key="1">
    <citation type="submission" date="2016-11" db="EMBL/GenBank/DDBJ databases">
        <authorList>
            <person name="Varghese N."/>
            <person name="Submissions S."/>
        </authorList>
    </citation>
    <scope>NUCLEOTIDE SEQUENCE [LARGE SCALE GENOMIC DNA]</scope>
    <source>
        <strain evidence="2">DSM 15807</strain>
    </source>
</reference>
<dbReference type="InterPro" id="IPR003787">
    <property type="entry name" value="Sulphur_relay_DsrE/F-like"/>
</dbReference>
<dbReference type="SUPFAM" id="SSF75169">
    <property type="entry name" value="DsrEFH-like"/>
    <property type="match status" value="1"/>
</dbReference>